<dbReference type="AlphaFoldDB" id="A0A1G9YYP0"/>
<evidence type="ECO:0000259" key="2">
    <source>
        <dbReference type="Pfam" id="PF00496"/>
    </source>
</evidence>
<dbReference type="Gene3D" id="3.40.190.10">
    <property type="entry name" value="Periplasmic binding protein-like II"/>
    <property type="match status" value="2"/>
</dbReference>
<feature type="region of interest" description="Disordered" evidence="1">
    <location>
        <begin position="39"/>
        <end position="60"/>
    </location>
</feature>
<feature type="region of interest" description="Disordered" evidence="1">
    <location>
        <begin position="75"/>
        <end position="94"/>
    </location>
</feature>
<dbReference type="GO" id="GO:0015833">
    <property type="term" value="P:peptide transport"/>
    <property type="evidence" value="ECO:0007669"/>
    <property type="project" value="TreeGrafter"/>
</dbReference>
<dbReference type="EMBL" id="FNHL01000006">
    <property type="protein sequence ID" value="SDN14292.1"/>
    <property type="molecule type" value="Genomic_DNA"/>
</dbReference>
<reference evidence="4" key="1">
    <citation type="submission" date="2016-10" db="EMBL/GenBank/DDBJ databases">
        <authorList>
            <person name="Varghese N."/>
            <person name="Submissions S."/>
        </authorList>
    </citation>
    <scope>NUCLEOTIDE SEQUENCE [LARGE SCALE GENOMIC DNA]</scope>
    <source>
        <strain evidence="4">CGMCC 1.10119</strain>
    </source>
</reference>
<evidence type="ECO:0000256" key="1">
    <source>
        <dbReference type="SAM" id="MobiDB-lite"/>
    </source>
</evidence>
<dbReference type="InterPro" id="IPR000914">
    <property type="entry name" value="SBP_5_dom"/>
</dbReference>
<evidence type="ECO:0000313" key="4">
    <source>
        <dbReference type="Proteomes" id="UP000199451"/>
    </source>
</evidence>
<evidence type="ECO:0000313" key="3">
    <source>
        <dbReference type="EMBL" id="SDN14292.1"/>
    </source>
</evidence>
<dbReference type="CDD" id="cd00995">
    <property type="entry name" value="PBP2_NikA_DppA_OppA_like"/>
    <property type="match status" value="1"/>
</dbReference>
<dbReference type="OrthoDB" id="233597at2157"/>
<protein>
    <submittedName>
        <fullName evidence="3">Peptide/nickel transport system substrate-binding protein</fullName>
    </submittedName>
</protein>
<dbReference type="Gene3D" id="3.10.105.10">
    <property type="entry name" value="Dipeptide-binding Protein, Domain 3"/>
    <property type="match status" value="2"/>
</dbReference>
<dbReference type="GO" id="GO:1904680">
    <property type="term" value="F:peptide transmembrane transporter activity"/>
    <property type="evidence" value="ECO:0007669"/>
    <property type="project" value="TreeGrafter"/>
</dbReference>
<dbReference type="Proteomes" id="UP000199451">
    <property type="component" value="Unassembled WGS sequence"/>
</dbReference>
<dbReference type="PANTHER" id="PTHR30290">
    <property type="entry name" value="PERIPLASMIC BINDING COMPONENT OF ABC TRANSPORTER"/>
    <property type="match status" value="1"/>
</dbReference>
<keyword evidence="4" id="KW-1185">Reference proteome</keyword>
<feature type="compositionally biased region" description="Low complexity" evidence="1">
    <location>
        <begin position="14"/>
        <end position="24"/>
    </location>
</feature>
<feature type="region of interest" description="Disordered" evidence="1">
    <location>
        <begin position="1"/>
        <end position="24"/>
    </location>
</feature>
<sequence>MEDSDRLDGPKQNSTDSTTTTRRTYLRSVTAMGVAGMGALAGCSGSSNSDSVDPEVPDGVPAEVQSQYWRDDWPHVSDEQYSQGPPISRTASAGAAVDPISMEYSREVSPWMQQYAFMFQEGFNQLGASTDLNNRPLNQLYAESWAPAGLEAVISMSIHGPDPIRAVSPVALLMRKHQGSPSFYEKWWHPRMQEVLSEQAITTGNEEKRVELIKEAQQIFSDDVAGIIPFFPDLVTAANTEKFEGYVNMPGNGPTRDTIPWSEPNLQPNTDETSYVKGTTTTMDTLNLPWGGGGPEDFTLRYIYDGLLDVGPDLQLVPALATDWEFIDDTTVDFELREGVQWHDGEEFTPSDVKFTVEYYTENDAINQTLFYNPVESAEVVSEGSGGTIRFNLKNPNPTFISHSAVNSVIIPEHRWEDIDTPSQHTPDPPIGTGPFQFDSWSQGSRFRVKKWDNNWKWDDEFRSEVLGDDFASGDGIDELIWSNVGNTDAMIGAINSGDIHSIDGTLSISQAERATESPAVEKFTVENFAPLDTKLNFLVPIIRDKEFRKALAHSIDNEGFVEDVLGGRATVAEGQNPASPLHSKWYNSNVEGYAYDTDKARTILEKAGYTWNNDTLHYPNGEAWGAFVERIQDGNTYKRRTDLDQPDFSSSS</sequence>
<dbReference type="Pfam" id="PF00496">
    <property type="entry name" value="SBP_bac_5"/>
    <property type="match status" value="1"/>
</dbReference>
<dbReference type="InterPro" id="IPR039424">
    <property type="entry name" value="SBP_5"/>
</dbReference>
<accession>A0A1G9YYP0</accession>
<name>A0A1G9YYP0_9EURY</name>
<organism evidence="3 4">
    <name type="scientific">Halogranum gelatinilyticum</name>
    <dbReference type="NCBI Taxonomy" id="660521"/>
    <lineage>
        <taxon>Archaea</taxon>
        <taxon>Methanobacteriati</taxon>
        <taxon>Methanobacteriota</taxon>
        <taxon>Stenosarchaea group</taxon>
        <taxon>Halobacteria</taxon>
        <taxon>Halobacteriales</taxon>
        <taxon>Haloferacaceae</taxon>
    </lineage>
</organism>
<feature type="domain" description="Solute-binding protein family 5" evidence="2">
    <location>
        <begin position="315"/>
        <end position="617"/>
    </location>
</feature>
<dbReference type="SUPFAM" id="SSF53850">
    <property type="entry name" value="Periplasmic binding protein-like II"/>
    <property type="match status" value="2"/>
</dbReference>
<feature type="compositionally biased region" description="Polar residues" evidence="1">
    <location>
        <begin position="79"/>
        <end position="91"/>
    </location>
</feature>
<gene>
    <name evidence="3" type="ORF">SAMN04487949_3468</name>
</gene>
<proteinExistence type="predicted"/>
<dbReference type="STRING" id="660521.SAMN04487949_3468"/>